<dbReference type="InterPro" id="IPR013094">
    <property type="entry name" value="AB_hydrolase_3"/>
</dbReference>
<accession>A0ABP1PX80</accession>
<dbReference type="InterPro" id="IPR010468">
    <property type="entry name" value="HSL_N"/>
</dbReference>
<evidence type="ECO:0000259" key="2">
    <source>
        <dbReference type="Pfam" id="PF07859"/>
    </source>
</evidence>
<organism evidence="3 4">
    <name type="scientific">Orchesella dallaii</name>
    <dbReference type="NCBI Taxonomy" id="48710"/>
    <lineage>
        <taxon>Eukaryota</taxon>
        <taxon>Metazoa</taxon>
        <taxon>Ecdysozoa</taxon>
        <taxon>Arthropoda</taxon>
        <taxon>Hexapoda</taxon>
        <taxon>Collembola</taxon>
        <taxon>Entomobryomorpha</taxon>
        <taxon>Entomobryoidea</taxon>
        <taxon>Orchesellidae</taxon>
        <taxon>Orchesellinae</taxon>
        <taxon>Orchesella</taxon>
    </lineage>
</organism>
<dbReference type="InterPro" id="IPR029058">
    <property type="entry name" value="AB_hydrolase_fold"/>
</dbReference>
<dbReference type="PANTHER" id="PTHR23025">
    <property type="entry name" value="TRIACYLGLYCEROL LIPASE"/>
    <property type="match status" value="1"/>
</dbReference>
<feature type="domain" description="Hormone-sensitive lipase N-terminal" evidence="1">
    <location>
        <begin position="52"/>
        <end position="327"/>
    </location>
</feature>
<dbReference type="EMBL" id="CAXLJM020000014">
    <property type="protein sequence ID" value="CAL8080905.1"/>
    <property type="molecule type" value="Genomic_DNA"/>
</dbReference>
<protein>
    <recommendedName>
        <fullName evidence="5">Hormone-sensitive lipase</fullName>
    </recommendedName>
</protein>
<dbReference type="Pfam" id="PF06350">
    <property type="entry name" value="HSL_N"/>
    <property type="match status" value="1"/>
</dbReference>
<keyword evidence="4" id="KW-1185">Reference proteome</keyword>
<sequence length="624" mass="69572">MSDAPIKFIEFDEEFHRCPNADVAACELCKLINTFSLLGRTFRLRNSIECLKVVEDCQYYVRGMRTAVDKLMPHLSKFDFNELVKSNGYRTFVLLARCGVQKCLYVAEEINDCSRIYSPSSHPILHEKLVDWSRIFRLMLVVILCLNEFVQGTTNDSLFSSNREALDKLISMSKERVNVVGFQGRLLGFQFCKSVRGPLSVVGCLMAAFSKVFNTNSIFKHTIISPRDFVYYWRNPKDRAERIAEMCLGDPLTFFKEFWLVQEKGLVRILSNCVGEPVESNLEISVPPTKLHVETKSRKQLTILPPNEYVGKRPVMLRLVSHKLRYGSAGSGNGLSASMEEMSNTLIIHCHGGGFVAQSSNSHLVYLKSWAKSAGAPIVSVDYSLAPEAPYPRALHEAFYGYLWSIQNAHLLGSTAENVIVAGDSAGGLLLTGVILLCIELNIRVPDAALLVYTPQLLEPAISPARLLSLCDPLIPYPALAACLGAYLGKTFDPSLANLPGSFVEGVWEPEVENVENCSRKFMTVTLEELDGVNLPHDDWHLSPLIAPDILLAKFPRTAIVTSNLDPCMDDCVEFAKRLRDAGVHTTLDVISSVPHGFLNFGKISEECYQGIESCARRLKEFLK</sequence>
<proteinExistence type="predicted"/>
<evidence type="ECO:0000259" key="1">
    <source>
        <dbReference type="Pfam" id="PF06350"/>
    </source>
</evidence>
<dbReference type="Gene3D" id="3.40.50.1820">
    <property type="entry name" value="alpha/beta hydrolase"/>
    <property type="match status" value="1"/>
</dbReference>
<evidence type="ECO:0000313" key="3">
    <source>
        <dbReference type="EMBL" id="CAL8080905.1"/>
    </source>
</evidence>
<reference evidence="3 4" key="1">
    <citation type="submission" date="2024-08" db="EMBL/GenBank/DDBJ databases">
        <authorList>
            <person name="Cucini C."/>
            <person name="Frati F."/>
        </authorList>
    </citation>
    <scope>NUCLEOTIDE SEQUENCE [LARGE SCALE GENOMIC DNA]</scope>
</reference>
<gene>
    <name evidence="3" type="ORF">ODALV1_LOCUS4773</name>
</gene>
<evidence type="ECO:0008006" key="5">
    <source>
        <dbReference type="Google" id="ProtNLM"/>
    </source>
</evidence>
<evidence type="ECO:0000313" key="4">
    <source>
        <dbReference type="Proteomes" id="UP001642540"/>
    </source>
</evidence>
<dbReference type="Pfam" id="PF07859">
    <property type="entry name" value="Abhydrolase_3"/>
    <property type="match status" value="2"/>
</dbReference>
<dbReference type="Proteomes" id="UP001642540">
    <property type="component" value="Unassembled WGS sequence"/>
</dbReference>
<dbReference type="PANTHER" id="PTHR23025:SF3">
    <property type="entry name" value="HORMONE-SENSITIVE LIPASE"/>
    <property type="match status" value="1"/>
</dbReference>
<name>A0ABP1PX80_9HEXA</name>
<feature type="domain" description="Alpha/beta hydrolase fold-3" evidence="2">
    <location>
        <begin position="347"/>
        <end position="497"/>
    </location>
</feature>
<feature type="domain" description="Alpha/beta hydrolase fold-3" evidence="2">
    <location>
        <begin position="536"/>
        <end position="599"/>
    </location>
</feature>
<comment type="caution">
    <text evidence="3">The sequence shown here is derived from an EMBL/GenBank/DDBJ whole genome shotgun (WGS) entry which is preliminary data.</text>
</comment>
<dbReference type="SUPFAM" id="SSF53474">
    <property type="entry name" value="alpha/beta-Hydrolases"/>
    <property type="match status" value="1"/>
</dbReference>